<dbReference type="EMBL" id="AYGX02000163">
    <property type="protein sequence ID" value="KRO24645.1"/>
    <property type="molecule type" value="Genomic_DNA"/>
</dbReference>
<evidence type="ECO:0000313" key="2">
    <source>
        <dbReference type="EMBL" id="KRO24645.1"/>
    </source>
</evidence>
<dbReference type="Proteomes" id="UP000050920">
    <property type="component" value="Unassembled WGS sequence"/>
</dbReference>
<protein>
    <submittedName>
        <fullName evidence="2">Glucitol sorbitol PTS, EIIA</fullName>
    </submittedName>
</protein>
<dbReference type="InterPro" id="IPR036665">
    <property type="entry name" value="PTS_IIA_glucitol/sorbitol_sf"/>
</dbReference>
<dbReference type="GO" id="GO:0008982">
    <property type="term" value="F:protein-N(PI)-phosphohistidine-sugar phosphotransferase activity"/>
    <property type="evidence" value="ECO:0007669"/>
    <property type="project" value="InterPro"/>
</dbReference>
<gene>
    <name evidence="2" type="ORF">DY78_GL001651</name>
</gene>
<proteinExistence type="predicted"/>
<dbReference type="Pfam" id="PF03829">
    <property type="entry name" value="PTSIIA_gutA"/>
    <property type="match status" value="1"/>
</dbReference>
<dbReference type="PANTHER" id="PTHR40398">
    <property type="entry name" value="PTS SYSTEM GLUCITOL/SORBITOL-SPECIFIC EIIA COMPONENT"/>
    <property type="match status" value="1"/>
</dbReference>
<dbReference type="AlphaFoldDB" id="A0A0R2NFS2"/>
<accession>A0A0R2NFS2</accession>
<dbReference type="SUPFAM" id="SSF141530">
    <property type="entry name" value="PTSIIA/GutA-like"/>
    <property type="match status" value="1"/>
</dbReference>
<dbReference type="GO" id="GO:0009401">
    <property type="term" value="P:phosphoenolpyruvate-dependent sugar phosphotransferase system"/>
    <property type="evidence" value="ECO:0007669"/>
    <property type="project" value="InterPro"/>
</dbReference>
<comment type="caution">
    <text evidence="2">The sequence shown here is derived from an EMBL/GenBank/DDBJ whole genome shotgun (WGS) entry which is preliminary data.</text>
</comment>
<dbReference type="Gene3D" id="2.40.33.40">
    <property type="entry name" value="Phosphotransferase system, glucitol/sorbitol-specific IIA component"/>
    <property type="match status" value="1"/>
</dbReference>
<comment type="caution">
    <text evidence="1">Lacks conserved residue(s) required for the propagation of feature annotation.</text>
</comment>
<organism evidence="2 3">
    <name type="scientific">Lactiplantibacillus fabifermentans DSM 21115</name>
    <dbReference type="NCBI Taxonomy" id="1413187"/>
    <lineage>
        <taxon>Bacteria</taxon>
        <taxon>Bacillati</taxon>
        <taxon>Bacillota</taxon>
        <taxon>Bacilli</taxon>
        <taxon>Lactobacillales</taxon>
        <taxon>Lactobacillaceae</taxon>
        <taxon>Lactiplantibacillus</taxon>
    </lineage>
</organism>
<dbReference type="PROSITE" id="PS51097">
    <property type="entry name" value="PTS_EIIA_TYPE_5"/>
    <property type="match status" value="1"/>
</dbReference>
<reference evidence="2 3" key="1">
    <citation type="journal article" date="2015" name="Genome Announc.">
        <title>Expanding the biotechnology potential of lactobacilli through comparative genomics of 213 strains and associated genera.</title>
        <authorList>
            <person name="Sun Z."/>
            <person name="Harris H.M."/>
            <person name="McCann A."/>
            <person name="Guo C."/>
            <person name="Argimon S."/>
            <person name="Zhang W."/>
            <person name="Yang X."/>
            <person name="Jeffery I.B."/>
            <person name="Cooney J.C."/>
            <person name="Kagawa T.F."/>
            <person name="Liu W."/>
            <person name="Song Y."/>
            <person name="Salvetti E."/>
            <person name="Wrobel A."/>
            <person name="Rasinkangas P."/>
            <person name="Parkhill J."/>
            <person name="Rea M.C."/>
            <person name="O'Sullivan O."/>
            <person name="Ritari J."/>
            <person name="Douillard F.P."/>
            <person name="Paul Ross R."/>
            <person name="Yang R."/>
            <person name="Briner A.E."/>
            <person name="Felis G.E."/>
            <person name="de Vos W.M."/>
            <person name="Barrangou R."/>
            <person name="Klaenhammer T.R."/>
            <person name="Caufield P.W."/>
            <person name="Cui Y."/>
            <person name="Zhang H."/>
            <person name="O'Toole P.W."/>
        </authorList>
    </citation>
    <scope>NUCLEOTIDE SEQUENCE [LARGE SCALE GENOMIC DNA]</scope>
    <source>
        <strain evidence="2 3">DSM 21115</strain>
    </source>
</reference>
<dbReference type="PANTHER" id="PTHR40398:SF1">
    <property type="entry name" value="PTS SYSTEM GLUCITOL_SORBITOL-SPECIFIC EIIA COMPONENT"/>
    <property type="match status" value="1"/>
</dbReference>
<sequence length="119" mass="12679">MATTAVVQAIGPQAISATEPILILFDETATASLQQIAIVQKFTSALTPVPLQTGSQLTIDDQRYTVEYAGPLVEANLQSIGHATLYFTEVPAKPMDNGIYLTPTSLPTIKVGSVITYEP</sequence>
<dbReference type="RefSeq" id="WP_024625502.1">
    <property type="nucleotide sequence ID" value="NZ_AYGX02000163.1"/>
</dbReference>
<dbReference type="InterPro" id="IPR004716">
    <property type="entry name" value="PTS_IIA_glucitol/sorbitol-sp"/>
</dbReference>
<evidence type="ECO:0000256" key="1">
    <source>
        <dbReference type="PROSITE-ProRule" id="PRU00420"/>
    </source>
</evidence>
<dbReference type="GO" id="GO:0016301">
    <property type="term" value="F:kinase activity"/>
    <property type="evidence" value="ECO:0007669"/>
    <property type="project" value="TreeGrafter"/>
</dbReference>
<name>A0A0R2NFS2_9LACO</name>
<evidence type="ECO:0000313" key="3">
    <source>
        <dbReference type="Proteomes" id="UP000050920"/>
    </source>
</evidence>
<dbReference type="GO" id="GO:0005737">
    <property type="term" value="C:cytoplasm"/>
    <property type="evidence" value="ECO:0007669"/>
    <property type="project" value="InterPro"/>
</dbReference>
<keyword evidence="3" id="KW-1185">Reference proteome</keyword>